<dbReference type="AlphaFoldDB" id="A0A9P5PWE0"/>
<dbReference type="EMBL" id="JADNRY010000034">
    <property type="protein sequence ID" value="KAF9071183.1"/>
    <property type="molecule type" value="Genomic_DNA"/>
</dbReference>
<protein>
    <submittedName>
        <fullName evidence="2">Uncharacterized protein</fullName>
    </submittedName>
</protein>
<feature type="compositionally biased region" description="Basic residues" evidence="1">
    <location>
        <begin position="155"/>
        <end position="167"/>
    </location>
</feature>
<reference evidence="2" key="1">
    <citation type="submission" date="2020-11" db="EMBL/GenBank/DDBJ databases">
        <authorList>
            <consortium name="DOE Joint Genome Institute"/>
            <person name="Ahrendt S."/>
            <person name="Riley R."/>
            <person name="Andreopoulos W."/>
            <person name="Labutti K."/>
            <person name="Pangilinan J."/>
            <person name="Ruiz-Duenas F.J."/>
            <person name="Barrasa J.M."/>
            <person name="Sanchez-Garcia M."/>
            <person name="Camarero S."/>
            <person name="Miyauchi S."/>
            <person name="Serrano A."/>
            <person name="Linde D."/>
            <person name="Babiker R."/>
            <person name="Drula E."/>
            <person name="Ayuso-Fernandez I."/>
            <person name="Pacheco R."/>
            <person name="Padilla G."/>
            <person name="Ferreira P."/>
            <person name="Barriuso J."/>
            <person name="Kellner H."/>
            <person name="Castanera R."/>
            <person name="Alfaro M."/>
            <person name="Ramirez L."/>
            <person name="Pisabarro A.G."/>
            <person name="Kuo A."/>
            <person name="Tritt A."/>
            <person name="Lipzen A."/>
            <person name="He G."/>
            <person name="Yan M."/>
            <person name="Ng V."/>
            <person name="Cullen D."/>
            <person name="Martin F."/>
            <person name="Rosso M.-N."/>
            <person name="Henrissat B."/>
            <person name="Hibbett D."/>
            <person name="Martinez A.T."/>
            <person name="Grigoriev I.V."/>
        </authorList>
    </citation>
    <scope>NUCLEOTIDE SEQUENCE</scope>
    <source>
        <strain evidence="2">AH 40177</strain>
    </source>
</reference>
<keyword evidence="3" id="KW-1185">Reference proteome</keyword>
<organism evidence="2 3">
    <name type="scientific">Rhodocollybia butyracea</name>
    <dbReference type="NCBI Taxonomy" id="206335"/>
    <lineage>
        <taxon>Eukaryota</taxon>
        <taxon>Fungi</taxon>
        <taxon>Dikarya</taxon>
        <taxon>Basidiomycota</taxon>
        <taxon>Agaricomycotina</taxon>
        <taxon>Agaricomycetes</taxon>
        <taxon>Agaricomycetidae</taxon>
        <taxon>Agaricales</taxon>
        <taxon>Marasmiineae</taxon>
        <taxon>Omphalotaceae</taxon>
        <taxon>Rhodocollybia</taxon>
    </lineage>
</organism>
<gene>
    <name evidence="2" type="ORF">BDP27DRAFT_1419223</name>
</gene>
<name>A0A9P5PWE0_9AGAR</name>
<accession>A0A9P5PWE0</accession>
<proteinExistence type="predicted"/>
<evidence type="ECO:0000313" key="3">
    <source>
        <dbReference type="Proteomes" id="UP000772434"/>
    </source>
</evidence>
<sequence length="193" mass="21845">MHSSNFYTTSHGEDSPNAPVFERAAKAMEGNFVECSIDQFLEMLPARADMPSVGFAPFKKLLKEAKSEKRLYKPWIEAMKPYIHKDWVFVDTSHHASQSVWGKHHIKPDVSLYGPNRNPKAPVCDLSEMESNGEFKWSEDDEPFRREAEGSMAKARQKTGRPKKKKMKTDSSASGQALPFEHPSESARNTRGS</sequence>
<evidence type="ECO:0000256" key="1">
    <source>
        <dbReference type="SAM" id="MobiDB-lite"/>
    </source>
</evidence>
<dbReference type="Proteomes" id="UP000772434">
    <property type="component" value="Unassembled WGS sequence"/>
</dbReference>
<comment type="caution">
    <text evidence="2">The sequence shown here is derived from an EMBL/GenBank/DDBJ whole genome shotgun (WGS) entry which is preliminary data.</text>
</comment>
<evidence type="ECO:0000313" key="2">
    <source>
        <dbReference type="EMBL" id="KAF9071183.1"/>
    </source>
</evidence>
<feature type="region of interest" description="Disordered" evidence="1">
    <location>
        <begin position="135"/>
        <end position="193"/>
    </location>
</feature>